<dbReference type="AlphaFoldDB" id="A0A8X7VRA0"/>
<dbReference type="OrthoDB" id="10524500at2759"/>
<name>A0A8X7VRA0_BRACI</name>
<dbReference type="Gene3D" id="1.25.40.10">
    <property type="entry name" value="Tetratricopeptide repeat domain"/>
    <property type="match status" value="1"/>
</dbReference>
<protein>
    <submittedName>
        <fullName evidence="2">Uncharacterized protein</fullName>
    </submittedName>
</protein>
<dbReference type="PANTHER" id="PTHR45717">
    <property type="entry name" value="OS12G0527900 PROTEIN"/>
    <property type="match status" value="1"/>
</dbReference>
<dbReference type="Proteomes" id="UP000886595">
    <property type="component" value="Unassembled WGS sequence"/>
</dbReference>
<accession>A0A8X7VRA0</accession>
<sequence length="147" mass="16647">MKENNVKLDSLTVNNFLQAYAAESDVASMEKLLEDWEEVATLQLQTVLDMAKAYLRVGSKREARGMLLRAEALNEPASYVELMRLYGEAGKCSEDVYRIWNLYKKIGEQSSEGFLAMLGSLLNLDDTKGAAEMYYKEYECSGLEFDV</sequence>
<evidence type="ECO:0000256" key="1">
    <source>
        <dbReference type="ARBA" id="ARBA00007626"/>
    </source>
</evidence>
<proteinExistence type="inferred from homology"/>
<dbReference type="GO" id="GO:0005739">
    <property type="term" value="C:mitochondrion"/>
    <property type="evidence" value="ECO:0007669"/>
    <property type="project" value="TreeGrafter"/>
</dbReference>
<dbReference type="PANTHER" id="PTHR45717:SF46">
    <property type="entry name" value="PENTATRICOPEPTIDE REPEAT-CONTAINING PROTEIN"/>
    <property type="match status" value="1"/>
</dbReference>
<evidence type="ECO:0000313" key="3">
    <source>
        <dbReference type="Proteomes" id="UP000886595"/>
    </source>
</evidence>
<gene>
    <name evidence="2" type="ORF">Bca52824_018632</name>
</gene>
<organism evidence="2 3">
    <name type="scientific">Brassica carinata</name>
    <name type="common">Ethiopian mustard</name>
    <name type="synonym">Abyssinian cabbage</name>
    <dbReference type="NCBI Taxonomy" id="52824"/>
    <lineage>
        <taxon>Eukaryota</taxon>
        <taxon>Viridiplantae</taxon>
        <taxon>Streptophyta</taxon>
        <taxon>Embryophyta</taxon>
        <taxon>Tracheophyta</taxon>
        <taxon>Spermatophyta</taxon>
        <taxon>Magnoliopsida</taxon>
        <taxon>eudicotyledons</taxon>
        <taxon>Gunneridae</taxon>
        <taxon>Pentapetalae</taxon>
        <taxon>rosids</taxon>
        <taxon>malvids</taxon>
        <taxon>Brassicales</taxon>
        <taxon>Brassicaceae</taxon>
        <taxon>Brassiceae</taxon>
        <taxon>Brassica</taxon>
    </lineage>
</organism>
<comment type="caution">
    <text evidence="2">The sequence shown here is derived from an EMBL/GenBank/DDBJ whole genome shotgun (WGS) entry which is preliminary data.</text>
</comment>
<comment type="similarity">
    <text evidence="1">Belongs to the PPR family. P subfamily.</text>
</comment>
<evidence type="ECO:0000313" key="2">
    <source>
        <dbReference type="EMBL" id="KAG2315510.1"/>
    </source>
</evidence>
<dbReference type="EMBL" id="JAAMPC010000004">
    <property type="protein sequence ID" value="KAG2315510.1"/>
    <property type="molecule type" value="Genomic_DNA"/>
</dbReference>
<reference evidence="2 3" key="1">
    <citation type="submission" date="2020-02" db="EMBL/GenBank/DDBJ databases">
        <authorList>
            <person name="Ma Q."/>
            <person name="Huang Y."/>
            <person name="Song X."/>
            <person name="Pei D."/>
        </authorList>
    </citation>
    <scope>NUCLEOTIDE SEQUENCE [LARGE SCALE GENOMIC DNA]</scope>
    <source>
        <strain evidence="2">Sxm20200214</strain>
        <tissue evidence="2">Leaf</tissue>
    </source>
</reference>
<keyword evidence="3" id="KW-1185">Reference proteome</keyword>
<dbReference type="InterPro" id="IPR011990">
    <property type="entry name" value="TPR-like_helical_dom_sf"/>
</dbReference>